<feature type="compositionally biased region" description="Polar residues" evidence="2">
    <location>
        <begin position="224"/>
        <end position="233"/>
    </location>
</feature>
<evidence type="ECO:0000313" key="4">
    <source>
        <dbReference type="Proteomes" id="UP001295423"/>
    </source>
</evidence>
<evidence type="ECO:0000256" key="1">
    <source>
        <dbReference type="SAM" id="Coils"/>
    </source>
</evidence>
<dbReference type="AlphaFoldDB" id="A0AAD2G8H1"/>
<gene>
    <name evidence="3" type="ORF">CYCCA115_LOCUS21474</name>
</gene>
<feature type="compositionally biased region" description="Low complexity" evidence="2">
    <location>
        <begin position="17"/>
        <end position="32"/>
    </location>
</feature>
<name>A0AAD2G8H1_9STRA</name>
<comment type="caution">
    <text evidence="3">The sequence shown here is derived from an EMBL/GenBank/DDBJ whole genome shotgun (WGS) entry which is preliminary data.</text>
</comment>
<evidence type="ECO:0000256" key="2">
    <source>
        <dbReference type="SAM" id="MobiDB-lite"/>
    </source>
</evidence>
<evidence type="ECO:0000313" key="3">
    <source>
        <dbReference type="EMBL" id="CAJ1965885.1"/>
    </source>
</evidence>
<feature type="compositionally biased region" description="Low complexity" evidence="2">
    <location>
        <begin position="450"/>
        <end position="463"/>
    </location>
</feature>
<accession>A0AAD2G8H1</accession>
<feature type="compositionally biased region" description="Polar residues" evidence="2">
    <location>
        <begin position="404"/>
        <end position="419"/>
    </location>
</feature>
<feature type="compositionally biased region" description="Low complexity" evidence="2">
    <location>
        <begin position="53"/>
        <end position="63"/>
    </location>
</feature>
<feature type="region of interest" description="Disordered" evidence="2">
    <location>
        <begin position="1"/>
        <end position="100"/>
    </location>
</feature>
<feature type="compositionally biased region" description="Basic and acidic residues" evidence="2">
    <location>
        <begin position="280"/>
        <end position="296"/>
    </location>
</feature>
<protein>
    <submittedName>
        <fullName evidence="3">Uncharacterized protein</fullName>
    </submittedName>
</protein>
<feature type="compositionally biased region" description="Acidic residues" evidence="2">
    <location>
        <begin position="127"/>
        <end position="138"/>
    </location>
</feature>
<feature type="compositionally biased region" description="Polar residues" evidence="2">
    <location>
        <begin position="265"/>
        <end position="279"/>
    </location>
</feature>
<feature type="region of interest" description="Disordered" evidence="2">
    <location>
        <begin position="122"/>
        <end position="500"/>
    </location>
</feature>
<reference evidence="3" key="1">
    <citation type="submission" date="2023-08" db="EMBL/GenBank/DDBJ databases">
        <authorList>
            <person name="Audoor S."/>
            <person name="Bilcke G."/>
        </authorList>
    </citation>
    <scope>NUCLEOTIDE SEQUENCE</scope>
</reference>
<proteinExistence type="predicted"/>
<keyword evidence="1" id="KW-0175">Coiled coil</keyword>
<feature type="compositionally biased region" description="Polar residues" evidence="2">
    <location>
        <begin position="340"/>
        <end position="350"/>
    </location>
</feature>
<feature type="compositionally biased region" description="Polar residues" evidence="2">
    <location>
        <begin position="207"/>
        <end position="216"/>
    </location>
</feature>
<feature type="compositionally biased region" description="Basic residues" evidence="2">
    <location>
        <begin position="81"/>
        <end position="93"/>
    </location>
</feature>
<feature type="region of interest" description="Disordered" evidence="2">
    <location>
        <begin position="647"/>
        <end position="696"/>
    </location>
</feature>
<feature type="coiled-coil region" evidence="1">
    <location>
        <begin position="563"/>
        <end position="597"/>
    </location>
</feature>
<feature type="compositionally biased region" description="Basic residues" evidence="2">
    <location>
        <begin position="517"/>
        <end position="527"/>
    </location>
</feature>
<feature type="compositionally biased region" description="Polar residues" evidence="2">
    <location>
        <begin position="312"/>
        <end position="333"/>
    </location>
</feature>
<organism evidence="3 4">
    <name type="scientific">Cylindrotheca closterium</name>
    <dbReference type="NCBI Taxonomy" id="2856"/>
    <lineage>
        <taxon>Eukaryota</taxon>
        <taxon>Sar</taxon>
        <taxon>Stramenopiles</taxon>
        <taxon>Ochrophyta</taxon>
        <taxon>Bacillariophyta</taxon>
        <taxon>Bacillariophyceae</taxon>
        <taxon>Bacillariophycidae</taxon>
        <taxon>Bacillariales</taxon>
        <taxon>Bacillariaceae</taxon>
        <taxon>Cylindrotheca</taxon>
    </lineage>
</organism>
<feature type="compositionally biased region" description="Polar residues" evidence="2">
    <location>
        <begin position="649"/>
        <end position="664"/>
    </location>
</feature>
<dbReference type="Proteomes" id="UP001295423">
    <property type="component" value="Unassembled WGS sequence"/>
</dbReference>
<sequence length="949" mass="105669">MLSLSRCPSKKRKKKSSSSSSSSSLTVVPKSSIASMDLYKTKEEEEEEDDDISFSPPQSSSNSKTVNGEPLKENQEQQVQKLKRHRERKRRRQMRMESALESILKPCVQLSDSTELKRMETRFWNDSDSDDEYDEIEEQTPGPPFAEPFCHISTKSQNTTTDRTKETAVTGSKPPILNLSLGGNVNGSKSDNDPETPITTKKRISKLGQQARPSSPKTKDKEVTSSGLINTYDIQILSADELDSGDVEFDEDDDNRFPCLRANGKSMTGVQSGHNSTVPKSDKDKGPIIPHSRDCGLELNGNEALKGKTKESNQSSHEVTNQAAGLIAPSTTDAPEKAMTSISQSDSNVQPKVPPSSLCENVNIRSPAKLQTEHDLFRPHQLRSKNRPSQLKSTDQLELESKVTEATASDTEPAISSATFPDEQTELILVENHAAKSGSNILQKPKSKASKSSVSPTPSSFKSAKTIPKHEKVASDDTEGTSPNKKRRKRVAKKSEVPATECVEMDSDCDHVASKKTSQRGKKRDRKRSCALCTTCPCRKARSDETFGELGLQSFAQSDSAMEKALIRRLKKIEKSCENLQDQQETIKRKLKKHRRDILRKKTKVPSEDEGISYFLPDADELDTSECQPTRVADDWVTYAQKRMFPSTLDDNQPSLTQLGFWSSKSKKPIDESEEPPDTHIETQGASTEDSHHEPVESVVDEFEIGKSQNCTNEYDKREDEEDSKASFLESTTEEDIETGDTRSGCEKAYRITWRNGSKRTNDLVATSALEGLVVHPEEAQQVDDANSVLSLTQEERPMGRIEPCPWDSLFSDCAMGNEIDHFVKLTGFKSLCGTQESSARSVCGVGNSVASCFDDSTQGGARIFITKISSDVTNVDALKKVCPNWKENVSFAFGQSKEDIQNALENLQESRTRLYRTKQMILDAWDRNRTTMDIFKDALEKSLNRFKS</sequence>
<dbReference type="EMBL" id="CAKOGP040002236">
    <property type="protein sequence ID" value="CAJ1965885.1"/>
    <property type="molecule type" value="Genomic_DNA"/>
</dbReference>
<feature type="region of interest" description="Disordered" evidence="2">
    <location>
        <begin position="708"/>
        <end position="743"/>
    </location>
</feature>
<feature type="region of interest" description="Disordered" evidence="2">
    <location>
        <begin position="508"/>
        <end position="527"/>
    </location>
</feature>
<feature type="compositionally biased region" description="Acidic residues" evidence="2">
    <location>
        <begin position="240"/>
        <end position="254"/>
    </location>
</feature>
<feature type="compositionally biased region" description="Polar residues" evidence="2">
    <location>
        <begin position="387"/>
        <end position="396"/>
    </location>
</feature>
<keyword evidence="4" id="KW-1185">Reference proteome</keyword>